<evidence type="ECO:0000259" key="4">
    <source>
        <dbReference type="Pfam" id="PF13458"/>
    </source>
</evidence>
<accession>A0A840C262</accession>
<name>A0A840C262_9HYPH</name>
<reference evidence="5 6" key="1">
    <citation type="submission" date="2020-08" db="EMBL/GenBank/DDBJ databases">
        <title>Genomic Encyclopedia of Type Strains, Phase IV (KMG-IV): sequencing the most valuable type-strain genomes for metagenomic binning, comparative biology and taxonomic classification.</title>
        <authorList>
            <person name="Goeker M."/>
        </authorList>
    </citation>
    <scope>NUCLEOTIDE SEQUENCE [LARGE SCALE GENOMIC DNA]</scope>
    <source>
        <strain evidence="5 6">DSM 103737</strain>
    </source>
</reference>
<sequence length="440" mass="48496">MVRKLSTILATAVVASAAFAVPAKAQDSVYVPLFTYRTGPFSGSGIPIANGMRDYLTMLNERDGGIGGAKLILEECETGYDTKKGVECYEAVKGKNPVMINPWSTGITLPLIPRAAVDKIPILSMAYGLSASADGDTFPWIFNPPNTYWDGLSMIIKYIGEQEGGLDKLKGKKIGYVYLDAGFGREPLPLFDQLSRDLGFELKLYPVPADSMQNQSSQWLSVRRDRPDYMVMYGWGALNPTAVKEAAKINFPMEKFISIWWPGDDDLRSAGAGGKGFKTLNWHAVGTDFPALQDIQKLVVDKGLSQAQKNTLGEVLYNRGVYNSMLIAEGIRNAQQITGKKVVTGEDVRRGLETLDLNEARLKELGLEGFAGPIKLTCTDHNGHRPAFMQQWDGEKWVKISEPIEPMADRVKPLLEAAAKDYAEKSTGWPKRTEPCDKQS</sequence>
<keyword evidence="2 3" id="KW-0732">Signal</keyword>
<dbReference type="InterPro" id="IPR028082">
    <property type="entry name" value="Peripla_BP_I"/>
</dbReference>
<evidence type="ECO:0000313" key="5">
    <source>
        <dbReference type="EMBL" id="MBB4019645.1"/>
    </source>
</evidence>
<organism evidence="5 6">
    <name type="scientific">Chelatococcus caeni</name>
    <dbReference type="NCBI Taxonomy" id="1348468"/>
    <lineage>
        <taxon>Bacteria</taxon>
        <taxon>Pseudomonadati</taxon>
        <taxon>Pseudomonadota</taxon>
        <taxon>Alphaproteobacteria</taxon>
        <taxon>Hyphomicrobiales</taxon>
        <taxon>Chelatococcaceae</taxon>
        <taxon>Chelatococcus</taxon>
    </lineage>
</organism>
<evidence type="ECO:0000256" key="3">
    <source>
        <dbReference type="SAM" id="SignalP"/>
    </source>
</evidence>
<dbReference type="Gene3D" id="3.40.50.2300">
    <property type="match status" value="2"/>
</dbReference>
<evidence type="ECO:0000256" key="2">
    <source>
        <dbReference type="ARBA" id="ARBA00022729"/>
    </source>
</evidence>
<dbReference type="AlphaFoldDB" id="A0A840C262"/>
<evidence type="ECO:0000313" key="6">
    <source>
        <dbReference type="Proteomes" id="UP000577362"/>
    </source>
</evidence>
<feature type="domain" description="Leucine-binding protein" evidence="4">
    <location>
        <begin position="29"/>
        <end position="394"/>
    </location>
</feature>
<protein>
    <submittedName>
        <fullName evidence="5">Branched-chain amino acid transport system substrate-binding protein</fullName>
    </submittedName>
</protein>
<dbReference type="SUPFAM" id="SSF53822">
    <property type="entry name" value="Periplasmic binding protein-like I"/>
    <property type="match status" value="1"/>
</dbReference>
<feature type="signal peptide" evidence="3">
    <location>
        <begin position="1"/>
        <end position="25"/>
    </location>
</feature>
<dbReference type="Proteomes" id="UP000577362">
    <property type="component" value="Unassembled WGS sequence"/>
</dbReference>
<comment type="caution">
    <text evidence="5">The sequence shown here is derived from an EMBL/GenBank/DDBJ whole genome shotgun (WGS) entry which is preliminary data.</text>
</comment>
<dbReference type="PANTHER" id="PTHR47235">
    <property type="entry name" value="BLR6548 PROTEIN"/>
    <property type="match status" value="1"/>
</dbReference>
<gene>
    <name evidence="5" type="ORF">GGR16_004700</name>
</gene>
<dbReference type="CDD" id="cd06334">
    <property type="entry name" value="PBP1_ABC_ligand_binding-like"/>
    <property type="match status" value="1"/>
</dbReference>
<feature type="chain" id="PRO_5032733389" evidence="3">
    <location>
        <begin position="26"/>
        <end position="440"/>
    </location>
</feature>
<dbReference type="InterPro" id="IPR028081">
    <property type="entry name" value="Leu-bd"/>
</dbReference>
<evidence type="ECO:0000256" key="1">
    <source>
        <dbReference type="ARBA" id="ARBA00010062"/>
    </source>
</evidence>
<dbReference type="RefSeq" id="WP_183318496.1">
    <property type="nucleotide sequence ID" value="NZ_JACIEN010000008.1"/>
</dbReference>
<proteinExistence type="inferred from homology"/>
<dbReference type="PANTHER" id="PTHR47235:SF1">
    <property type="entry name" value="BLR6548 PROTEIN"/>
    <property type="match status" value="1"/>
</dbReference>
<keyword evidence="6" id="KW-1185">Reference proteome</keyword>
<dbReference type="Pfam" id="PF13458">
    <property type="entry name" value="Peripla_BP_6"/>
    <property type="match status" value="1"/>
</dbReference>
<comment type="similarity">
    <text evidence="1">Belongs to the leucine-binding protein family.</text>
</comment>
<dbReference type="EMBL" id="JACIEN010000008">
    <property type="protein sequence ID" value="MBB4019645.1"/>
    <property type="molecule type" value="Genomic_DNA"/>
</dbReference>